<dbReference type="CDD" id="cd00082">
    <property type="entry name" value="HisKA"/>
    <property type="match status" value="1"/>
</dbReference>
<dbReference type="PROSITE" id="PS50109">
    <property type="entry name" value="HIS_KIN"/>
    <property type="match status" value="1"/>
</dbReference>
<proteinExistence type="predicted"/>
<evidence type="ECO:0000256" key="8">
    <source>
        <dbReference type="ARBA" id="ARBA00022741"/>
    </source>
</evidence>
<evidence type="ECO:0000256" key="12">
    <source>
        <dbReference type="ARBA" id="ARBA00023012"/>
    </source>
</evidence>
<keyword evidence="9 16" id="KW-0418">Kinase</keyword>
<dbReference type="GO" id="GO:0005886">
    <property type="term" value="C:plasma membrane"/>
    <property type="evidence" value="ECO:0007669"/>
    <property type="project" value="UniProtKB-SubCell"/>
</dbReference>
<dbReference type="SUPFAM" id="SSF47384">
    <property type="entry name" value="Homodimeric domain of signal transducing histidine kinase"/>
    <property type="match status" value="1"/>
</dbReference>
<dbReference type="PANTHER" id="PTHR45528">
    <property type="entry name" value="SENSOR HISTIDINE KINASE CPXA"/>
    <property type="match status" value="1"/>
</dbReference>
<protein>
    <recommendedName>
        <fullName evidence="3">histidine kinase</fullName>
        <ecNumber evidence="3">2.7.13.3</ecNumber>
    </recommendedName>
</protein>
<comment type="subcellular location">
    <subcellularLocation>
        <location evidence="2">Cell membrane</location>
        <topology evidence="2">Multi-pass membrane protein</topology>
    </subcellularLocation>
</comment>
<evidence type="ECO:0000256" key="7">
    <source>
        <dbReference type="ARBA" id="ARBA00022692"/>
    </source>
</evidence>
<keyword evidence="13 14" id="KW-0472">Membrane</keyword>
<gene>
    <name evidence="16" type="ORF">PBAT_12580</name>
</gene>
<keyword evidence="5" id="KW-0597">Phosphoprotein</keyword>
<feature type="transmembrane region" description="Helical" evidence="14">
    <location>
        <begin position="12"/>
        <end position="37"/>
    </location>
</feature>
<evidence type="ECO:0000256" key="14">
    <source>
        <dbReference type="SAM" id="Phobius"/>
    </source>
</evidence>
<dbReference type="InterPro" id="IPR003661">
    <property type="entry name" value="HisK_dim/P_dom"/>
</dbReference>
<dbReference type="Proteomes" id="UP000077355">
    <property type="component" value="Unassembled WGS sequence"/>
</dbReference>
<name>A0A162KFG4_9BACL</name>
<dbReference type="InterPro" id="IPR003594">
    <property type="entry name" value="HATPase_dom"/>
</dbReference>
<dbReference type="SUPFAM" id="SSF55874">
    <property type="entry name" value="ATPase domain of HSP90 chaperone/DNA topoisomerase II/histidine kinase"/>
    <property type="match status" value="1"/>
</dbReference>
<keyword evidence="8" id="KW-0547">Nucleotide-binding</keyword>
<evidence type="ECO:0000256" key="13">
    <source>
        <dbReference type="ARBA" id="ARBA00023136"/>
    </source>
</evidence>
<keyword evidence="11 14" id="KW-1133">Transmembrane helix</keyword>
<sequence length="469" mass="54326">MKWLLTGRYLLSIVLVVIVVLIINILILLGMLVTYSVSPNPSFQNREISAEAFTKGFRDYIEIANNQVTISEQGKKELEVNKSWIQILDENGKEIYGYRLPEGVKKKYTPLDAIQMHKYKEINNETTVFVSGKEINRKNYSFFIGIEDRNIGKYVFSFDYRDIFKAFKVGSLTFIIIDGLIALVIGYLFSKRLTKPLNILIDGIKRLANKEYNINYEPKGIYKDIFYNVNYLSNELRVNEIERKKLDKMKEEWISNISHDIKTPLASILGYAEMMKDPDYQFTLEEMMEYAEIIESKSLYMNEVIEDLNLTTRLKNKELNLNKETINMVTLVRNIVIDILNDAKYANRHIEFHCSEETIPLDVDEIFIRRAISNLTYNAIVHNDDHVKIVVRIEKKEQVHIIIQDDGKGIQKQELDRIFDRYYRGTNTGELHKGSGLGMAIANDVIRVHGGEIKINSVVGHGTMIEILL</sequence>
<organism evidence="16 17">
    <name type="scientific">Paenibacillus antarcticus</name>
    <dbReference type="NCBI Taxonomy" id="253703"/>
    <lineage>
        <taxon>Bacteria</taxon>
        <taxon>Bacillati</taxon>
        <taxon>Bacillota</taxon>
        <taxon>Bacilli</taxon>
        <taxon>Bacillales</taxon>
        <taxon>Paenibacillaceae</taxon>
        <taxon>Paenibacillus</taxon>
    </lineage>
</organism>
<keyword evidence="12" id="KW-0902">Two-component regulatory system</keyword>
<dbReference type="SMART" id="SM00388">
    <property type="entry name" value="HisKA"/>
    <property type="match status" value="1"/>
</dbReference>
<feature type="transmembrane region" description="Helical" evidence="14">
    <location>
        <begin position="169"/>
        <end position="189"/>
    </location>
</feature>
<evidence type="ECO:0000313" key="17">
    <source>
        <dbReference type="Proteomes" id="UP000077355"/>
    </source>
</evidence>
<dbReference type="EMBL" id="LVJI01000016">
    <property type="protein sequence ID" value="OAB45738.1"/>
    <property type="molecule type" value="Genomic_DNA"/>
</dbReference>
<dbReference type="OrthoDB" id="368131at2"/>
<dbReference type="InterPro" id="IPR036890">
    <property type="entry name" value="HATPase_C_sf"/>
</dbReference>
<dbReference type="InterPro" id="IPR050398">
    <property type="entry name" value="HssS/ArlS-like"/>
</dbReference>
<dbReference type="SMART" id="SM00387">
    <property type="entry name" value="HATPase_c"/>
    <property type="match status" value="1"/>
</dbReference>
<evidence type="ECO:0000313" key="16">
    <source>
        <dbReference type="EMBL" id="OAB45738.1"/>
    </source>
</evidence>
<evidence type="ECO:0000256" key="10">
    <source>
        <dbReference type="ARBA" id="ARBA00022840"/>
    </source>
</evidence>
<dbReference type="InterPro" id="IPR004358">
    <property type="entry name" value="Sig_transdc_His_kin-like_C"/>
</dbReference>
<evidence type="ECO:0000256" key="1">
    <source>
        <dbReference type="ARBA" id="ARBA00000085"/>
    </source>
</evidence>
<dbReference type="Gene3D" id="1.10.287.130">
    <property type="match status" value="1"/>
</dbReference>
<dbReference type="EC" id="2.7.13.3" evidence="3"/>
<comment type="catalytic activity">
    <reaction evidence="1">
        <text>ATP + protein L-histidine = ADP + protein N-phospho-L-histidine.</text>
        <dbReference type="EC" id="2.7.13.3"/>
    </reaction>
</comment>
<evidence type="ECO:0000256" key="6">
    <source>
        <dbReference type="ARBA" id="ARBA00022679"/>
    </source>
</evidence>
<keyword evidence="7 14" id="KW-0812">Transmembrane</keyword>
<reference evidence="16 17" key="1">
    <citation type="submission" date="2016-03" db="EMBL/GenBank/DDBJ databases">
        <title>Draft genome sequence of Paenibacillus antarcticus CECT 5836.</title>
        <authorList>
            <person name="Shin S.-K."/>
            <person name="Yi H."/>
        </authorList>
    </citation>
    <scope>NUCLEOTIDE SEQUENCE [LARGE SCALE GENOMIC DNA]</scope>
    <source>
        <strain evidence="16 17">CECT 5836</strain>
    </source>
</reference>
<dbReference type="AlphaFoldDB" id="A0A162KFG4"/>
<evidence type="ECO:0000256" key="2">
    <source>
        <dbReference type="ARBA" id="ARBA00004651"/>
    </source>
</evidence>
<keyword evidence="6" id="KW-0808">Transferase</keyword>
<evidence type="ECO:0000256" key="3">
    <source>
        <dbReference type="ARBA" id="ARBA00012438"/>
    </source>
</evidence>
<comment type="caution">
    <text evidence="16">The sequence shown here is derived from an EMBL/GenBank/DDBJ whole genome shotgun (WGS) entry which is preliminary data.</text>
</comment>
<evidence type="ECO:0000256" key="5">
    <source>
        <dbReference type="ARBA" id="ARBA00022553"/>
    </source>
</evidence>
<keyword evidence="17" id="KW-1185">Reference proteome</keyword>
<dbReference type="RefSeq" id="WP_068650028.1">
    <property type="nucleotide sequence ID" value="NZ_CP043611.1"/>
</dbReference>
<dbReference type="PANTHER" id="PTHR45528:SF1">
    <property type="entry name" value="SENSOR HISTIDINE KINASE CPXA"/>
    <property type="match status" value="1"/>
</dbReference>
<dbReference type="CDD" id="cd00075">
    <property type="entry name" value="HATPase"/>
    <property type="match status" value="1"/>
</dbReference>
<dbReference type="PRINTS" id="PR00344">
    <property type="entry name" value="BCTRLSENSOR"/>
</dbReference>
<accession>A0A162KFG4</accession>
<dbReference type="Pfam" id="PF02518">
    <property type="entry name" value="HATPase_c"/>
    <property type="match status" value="1"/>
</dbReference>
<feature type="domain" description="Histidine kinase" evidence="15">
    <location>
        <begin position="256"/>
        <end position="469"/>
    </location>
</feature>
<keyword evidence="4" id="KW-1003">Cell membrane</keyword>
<dbReference type="Gene3D" id="3.30.565.10">
    <property type="entry name" value="Histidine kinase-like ATPase, C-terminal domain"/>
    <property type="match status" value="1"/>
</dbReference>
<evidence type="ECO:0000256" key="9">
    <source>
        <dbReference type="ARBA" id="ARBA00022777"/>
    </source>
</evidence>
<dbReference type="GO" id="GO:0005524">
    <property type="term" value="F:ATP binding"/>
    <property type="evidence" value="ECO:0007669"/>
    <property type="project" value="UniProtKB-KW"/>
</dbReference>
<dbReference type="InterPro" id="IPR036097">
    <property type="entry name" value="HisK_dim/P_sf"/>
</dbReference>
<evidence type="ECO:0000259" key="15">
    <source>
        <dbReference type="PROSITE" id="PS50109"/>
    </source>
</evidence>
<dbReference type="Pfam" id="PF00512">
    <property type="entry name" value="HisKA"/>
    <property type="match status" value="1"/>
</dbReference>
<evidence type="ECO:0000256" key="11">
    <source>
        <dbReference type="ARBA" id="ARBA00022989"/>
    </source>
</evidence>
<keyword evidence="10" id="KW-0067">ATP-binding</keyword>
<dbReference type="GO" id="GO:0000155">
    <property type="term" value="F:phosphorelay sensor kinase activity"/>
    <property type="evidence" value="ECO:0007669"/>
    <property type="project" value="InterPro"/>
</dbReference>
<dbReference type="InterPro" id="IPR005467">
    <property type="entry name" value="His_kinase_dom"/>
</dbReference>
<evidence type="ECO:0000256" key="4">
    <source>
        <dbReference type="ARBA" id="ARBA00022475"/>
    </source>
</evidence>